<gene>
    <name evidence="3" type="ORF">E1757_03875</name>
</gene>
<dbReference type="Pfam" id="PF00582">
    <property type="entry name" value="Usp"/>
    <property type="match status" value="1"/>
</dbReference>
<evidence type="ECO:0000256" key="1">
    <source>
        <dbReference type="ARBA" id="ARBA00008791"/>
    </source>
</evidence>
<dbReference type="OrthoDB" id="9777884at2"/>
<dbReference type="PRINTS" id="PR01438">
    <property type="entry name" value="UNVRSLSTRESS"/>
</dbReference>
<dbReference type="Gene3D" id="3.40.50.620">
    <property type="entry name" value="HUPs"/>
    <property type="match status" value="1"/>
</dbReference>
<dbReference type="SUPFAM" id="SSF52402">
    <property type="entry name" value="Adenine nucleotide alpha hydrolases-like"/>
    <property type="match status" value="1"/>
</dbReference>
<name>A0A4R5KY53_9BACL</name>
<sequence length="140" mass="15317">MYRHILVPVDGSKPSLRALEAAHTMLGSQKEAGSLIVLYVQPNVTYNEVLVGINIEERLEEEGRAILKEAEQRLAGTAYKYRTLSAEGDPAKVICRVAEDEGFDLIVMGTRGMGLVKEMLLGSVSHGVIQHARCPVTLVK</sequence>
<dbReference type="PANTHER" id="PTHR31964">
    <property type="entry name" value="ADENINE NUCLEOTIDE ALPHA HYDROLASES-LIKE SUPERFAMILY PROTEIN"/>
    <property type="match status" value="1"/>
</dbReference>
<dbReference type="CDD" id="cd00293">
    <property type="entry name" value="USP-like"/>
    <property type="match status" value="1"/>
</dbReference>
<dbReference type="EMBL" id="SMRT01000001">
    <property type="protein sequence ID" value="TDG00767.1"/>
    <property type="molecule type" value="Genomic_DNA"/>
</dbReference>
<reference evidence="3 4" key="1">
    <citation type="submission" date="2019-03" db="EMBL/GenBank/DDBJ databases">
        <title>This is whole genome sequence of Paenibacillus sp MS74 strain.</title>
        <authorList>
            <person name="Trinh H.N."/>
        </authorList>
    </citation>
    <scope>NUCLEOTIDE SEQUENCE [LARGE SCALE GENOMIC DNA]</scope>
    <source>
        <strain evidence="3 4">MS74</strain>
    </source>
</reference>
<organism evidence="3 4">
    <name type="scientific">Paenibacillus piri</name>
    <dbReference type="NCBI Taxonomy" id="2547395"/>
    <lineage>
        <taxon>Bacteria</taxon>
        <taxon>Bacillati</taxon>
        <taxon>Bacillota</taxon>
        <taxon>Bacilli</taxon>
        <taxon>Bacillales</taxon>
        <taxon>Paenibacillaceae</taxon>
        <taxon>Paenibacillus</taxon>
    </lineage>
</organism>
<protein>
    <submittedName>
        <fullName evidence="3">Universal stress protein</fullName>
    </submittedName>
</protein>
<evidence type="ECO:0000313" key="3">
    <source>
        <dbReference type="EMBL" id="TDG00767.1"/>
    </source>
</evidence>
<comment type="caution">
    <text evidence="3">The sequence shown here is derived from an EMBL/GenBank/DDBJ whole genome shotgun (WGS) entry which is preliminary data.</text>
</comment>
<dbReference type="InterPro" id="IPR014729">
    <property type="entry name" value="Rossmann-like_a/b/a_fold"/>
</dbReference>
<dbReference type="RefSeq" id="WP_133225477.1">
    <property type="nucleotide sequence ID" value="NZ_SMRT01000001.1"/>
</dbReference>
<dbReference type="PANTHER" id="PTHR31964:SF113">
    <property type="entry name" value="USPA DOMAIN-CONTAINING PROTEIN"/>
    <property type="match status" value="1"/>
</dbReference>
<accession>A0A4R5KY53</accession>
<dbReference type="InterPro" id="IPR006015">
    <property type="entry name" value="Universal_stress_UspA"/>
</dbReference>
<dbReference type="Proteomes" id="UP000295636">
    <property type="component" value="Unassembled WGS sequence"/>
</dbReference>
<proteinExistence type="inferred from homology"/>
<keyword evidence="4" id="KW-1185">Reference proteome</keyword>
<dbReference type="InterPro" id="IPR006016">
    <property type="entry name" value="UspA"/>
</dbReference>
<dbReference type="AlphaFoldDB" id="A0A4R5KY53"/>
<evidence type="ECO:0000313" key="4">
    <source>
        <dbReference type="Proteomes" id="UP000295636"/>
    </source>
</evidence>
<feature type="domain" description="UspA" evidence="2">
    <location>
        <begin position="1"/>
        <end position="140"/>
    </location>
</feature>
<comment type="similarity">
    <text evidence="1">Belongs to the universal stress protein A family.</text>
</comment>
<evidence type="ECO:0000259" key="2">
    <source>
        <dbReference type="Pfam" id="PF00582"/>
    </source>
</evidence>